<feature type="compositionally biased region" description="Basic and acidic residues" evidence="1">
    <location>
        <begin position="86"/>
        <end position="102"/>
    </location>
</feature>
<evidence type="ECO:0000313" key="3">
    <source>
        <dbReference type="Proteomes" id="UP000016933"/>
    </source>
</evidence>
<accession>N1Q1M4</accession>
<keyword evidence="3" id="KW-1185">Reference proteome</keyword>
<organism evidence="2 3">
    <name type="scientific">Dothistroma septosporum (strain NZE10 / CBS 128990)</name>
    <name type="common">Red band needle blight fungus</name>
    <name type="synonym">Mycosphaerella pini</name>
    <dbReference type="NCBI Taxonomy" id="675120"/>
    <lineage>
        <taxon>Eukaryota</taxon>
        <taxon>Fungi</taxon>
        <taxon>Dikarya</taxon>
        <taxon>Ascomycota</taxon>
        <taxon>Pezizomycotina</taxon>
        <taxon>Dothideomycetes</taxon>
        <taxon>Dothideomycetidae</taxon>
        <taxon>Mycosphaerellales</taxon>
        <taxon>Mycosphaerellaceae</taxon>
        <taxon>Dothistroma</taxon>
    </lineage>
</organism>
<dbReference type="OrthoDB" id="2951834at2759"/>
<dbReference type="Proteomes" id="UP000016933">
    <property type="component" value="Unassembled WGS sequence"/>
</dbReference>
<dbReference type="HOGENOM" id="CLU_1722327_0_0_1"/>
<reference evidence="2 3" key="2">
    <citation type="journal article" date="2012" name="PLoS Pathog.">
        <title>Diverse lifestyles and strategies of plant pathogenesis encoded in the genomes of eighteen Dothideomycetes fungi.</title>
        <authorList>
            <person name="Ohm R.A."/>
            <person name="Feau N."/>
            <person name="Henrissat B."/>
            <person name="Schoch C.L."/>
            <person name="Horwitz B.A."/>
            <person name="Barry K.W."/>
            <person name="Condon B.J."/>
            <person name="Copeland A.C."/>
            <person name="Dhillon B."/>
            <person name="Glaser F."/>
            <person name="Hesse C.N."/>
            <person name="Kosti I."/>
            <person name="LaButti K."/>
            <person name="Lindquist E.A."/>
            <person name="Lucas S."/>
            <person name="Salamov A.A."/>
            <person name="Bradshaw R.E."/>
            <person name="Ciuffetti L."/>
            <person name="Hamelin R.C."/>
            <person name="Kema G.H.J."/>
            <person name="Lawrence C."/>
            <person name="Scott J.A."/>
            <person name="Spatafora J.W."/>
            <person name="Turgeon B.G."/>
            <person name="de Wit P.J.G.M."/>
            <person name="Zhong S."/>
            <person name="Goodwin S.B."/>
            <person name="Grigoriev I.V."/>
        </authorList>
    </citation>
    <scope>NUCLEOTIDE SEQUENCE [LARGE SCALE GENOMIC DNA]</scope>
    <source>
        <strain evidence="3">NZE10 / CBS 128990</strain>
    </source>
</reference>
<feature type="region of interest" description="Disordered" evidence="1">
    <location>
        <begin position="84"/>
        <end position="103"/>
    </location>
</feature>
<reference evidence="3" key="1">
    <citation type="journal article" date="2012" name="PLoS Genet.">
        <title>The genomes of the fungal plant pathogens Cladosporium fulvum and Dothistroma septosporum reveal adaptation to different hosts and lifestyles but also signatures of common ancestry.</title>
        <authorList>
            <person name="de Wit P.J.G.M."/>
            <person name="van der Burgt A."/>
            <person name="Oekmen B."/>
            <person name="Stergiopoulos I."/>
            <person name="Abd-Elsalam K.A."/>
            <person name="Aerts A.L."/>
            <person name="Bahkali A.H."/>
            <person name="Beenen H.G."/>
            <person name="Chettri P."/>
            <person name="Cox M.P."/>
            <person name="Datema E."/>
            <person name="de Vries R.P."/>
            <person name="Dhillon B."/>
            <person name="Ganley A.R."/>
            <person name="Griffiths S.A."/>
            <person name="Guo Y."/>
            <person name="Hamelin R.C."/>
            <person name="Henrissat B."/>
            <person name="Kabir M.S."/>
            <person name="Jashni M.K."/>
            <person name="Kema G."/>
            <person name="Klaubauf S."/>
            <person name="Lapidus A."/>
            <person name="Levasseur A."/>
            <person name="Lindquist E."/>
            <person name="Mehrabi R."/>
            <person name="Ohm R.A."/>
            <person name="Owen T.J."/>
            <person name="Salamov A."/>
            <person name="Schwelm A."/>
            <person name="Schijlen E."/>
            <person name="Sun H."/>
            <person name="van den Burg H.A."/>
            <person name="van Ham R.C.H.J."/>
            <person name="Zhang S."/>
            <person name="Goodwin S.B."/>
            <person name="Grigoriev I.V."/>
            <person name="Collemare J."/>
            <person name="Bradshaw R.E."/>
        </authorList>
    </citation>
    <scope>NUCLEOTIDE SEQUENCE [LARGE SCALE GENOMIC DNA]</scope>
    <source>
        <strain evidence="3">NZE10 / CBS 128990</strain>
    </source>
</reference>
<dbReference type="AlphaFoldDB" id="N1Q1M4"/>
<evidence type="ECO:0000256" key="1">
    <source>
        <dbReference type="SAM" id="MobiDB-lite"/>
    </source>
</evidence>
<proteinExistence type="predicted"/>
<name>N1Q1M4_DOTSN</name>
<sequence length="152" mass="17249">MAATSTGGGETITPHHSRASLLLTIPLELRLQIYELVLADLNIIHRERRTYTSHHLRIRRLLQVCKAIRNESIGPFSMRPSAMLAEEEKKLSDAEEESKRSQETFAQFGTGGSMFGLHYARSKAEIQLKACENARKLISEERGKLRREGFQV</sequence>
<gene>
    <name evidence="2" type="ORF">DOTSEDRAFT_18940</name>
</gene>
<dbReference type="EMBL" id="KB446535">
    <property type="protein sequence ID" value="EME48404.1"/>
    <property type="molecule type" value="Genomic_DNA"/>
</dbReference>
<evidence type="ECO:0000313" key="2">
    <source>
        <dbReference type="EMBL" id="EME48404.1"/>
    </source>
</evidence>
<protein>
    <submittedName>
        <fullName evidence="2">Uncharacterized protein</fullName>
    </submittedName>
</protein>